<feature type="non-terminal residue" evidence="2">
    <location>
        <position position="102"/>
    </location>
</feature>
<feature type="region of interest" description="Disordered" evidence="1">
    <location>
        <begin position="16"/>
        <end position="39"/>
    </location>
</feature>
<dbReference type="EMBL" id="SGPL01000607">
    <property type="protein sequence ID" value="THH09818.1"/>
    <property type="molecule type" value="Genomic_DNA"/>
</dbReference>
<accession>A0A4S4LF80</accession>
<reference evidence="2 3" key="1">
    <citation type="submission" date="2019-02" db="EMBL/GenBank/DDBJ databases">
        <title>Genome sequencing of the rare red list fungi Bondarzewia mesenterica.</title>
        <authorList>
            <person name="Buettner E."/>
            <person name="Kellner H."/>
        </authorList>
    </citation>
    <scope>NUCLEOTIDE SEQUENCE [LARGE SCALE GENOMIC DNA]</scope>
    <source>
        <strain evidence="2 3">DSM 108281</strain>
    </source>
</reference>
<keyword evidence="3" id="KW-1185">Reference proteome</keyword>
<protein>
    <submittedName>
        <fullName evidence="2">Uncharacterized protein</fullName>
    </submittedName>
</protein>
<evidence type="ECO:0000313" key="2">
    <source>
        <dbReference type="EMBL" id="THH09818.1"/>
    </source>
</evidence>
<dbReference type="Proteomes" id="UP000310158">
    <property type="component" value="Unassembled WGS sequence"/>
</dbReference>
<name>A0A4S4LF80_9AGAM</name>
<proteinExistence type="predicted"/>
<feature type="compositionally biased region" description="Basic and acidic residues" evidence="1">
    <location>
        <begin position="19"/>
        <end position="32"/>
    </location>
</feature>
<comment type="caution">
    <text evidence="2">The sequence shown here is derived from an EMBL/GenBank/DDBJ whole genome shotgun (WGS) entry which is preliminary data.</text>
</comment>
<gene>
    <name evidence="2" type="ORF">EW146_g8570</name>
</gene>
<evidence type="ECO:0000256" key="1">
    <source>
        <dbReference type="SAM" id="MobiDB-lite"/>
    </source>
</evidence>
<evidence type="ECO:0000313" key="3">
    <source>
        <dbReference type="Proteomes" id="UP000310158"/>
    </source>
</evidence>
<organism evidence="2 3">
    <name type="scientific">Bondarzewia mesenterica</name>
    <dbReference type="NCBI Taxonomy" id="1095465"/>
    <lineage>
        <taxon>Eukaryota</taxon>
        <taxon>Fungi</taxon>
        <taxon>Dikarya</taxon>
        <taxon>Basidiomycota</taxon>
        <taxon>Agaricomycotina</taxon>
        <taxon>Agaricomycetes</taxon>
        <taxon>Russulales</taxon>
        <taxon>Bondarzewiaceae</taxon>
        <taxon>Bondarzewia</taxon>
    </lineage>
</organism>
<sequence length="102" mass="11251">MFEIASFAVRVGEAISSSNRHDRSADYSDKEMSSSPSITSLLDSLHTHLQSQTQLLPTLHAQLGLPPTALADELSALQQTLTQCVEDQIDGRRKQVNEWTAK</sequence>
<dbReference type="OrthoDB" id="642895at2759"/>
<dbReference type="AlphaFoldDB" id="A0A4S4LF80"/>